<dbReference type="GO" id="GO:0003700">
    <property type="term" value="F:DNA-binding transcription factor activity"/>
    <property type="evidence" value="ECO:0007669"/>
    <property type="project" value="InterPro"/>
</dbReference>
<dbReference type="SUPFAM" id="SSF55781">
    <property type="entry name" value="GAF domain-like"/>
    <property type="match status" value="1"/>
</dbReference>
<dbReference type="Proteomes" id="UP000257109">
    <property type="component" value="Unassembled WGS sequence"/>
</dbReference>
<accession>A0A371EXM5</accession>
<dbReference type="GO" id="GO:0005634">
    <property type="term" value="C:nucleus"/>
    <property type="evidence" value="ECO:0007669"/>
    <property type="project" value="UniProtKB-SubCell"/>
</dbReference>
<protein>
    <recommendedName>
        <fullName evidence="4">Transcription factor</fullName>
        <shortName evidence="4">bHLH transcription factor</shortName>
    </recommendedName>
    <alternativeName>
        <fullName evidence="4">Basic helix-loop-helix protein</fullName>
    </alternativeName>
</protein>
<evidence type="ECO:0000259" key="5">
    <source>
        <dbReference type="Pfam" id="PF14215"/>
    </source>
</evidence>
<evidence type="ECO:0000256" key="1">
    <source>
        <dbReference type="ARBA" id="ARBA00023015"/>
    </source>
</evidence>
<keyword evidence="3 4" id="KW-0539">Nucleus</keyword>
<gene>
    <name evidence="6" type="primary">MYC4</name>
    <name evidence="6" type="ORF">CR513_49964</name>
</gene>
<keyword evidence="2 4" id="KW-0804">Transcription</keyword>
<dbReference type="InterPro" id="IPR045084">
    <property type="entry name" value="AIB/MYC-like"/>
</dbReference>
<dbReference type="STRING" id="157652.A0A371EXM5"/>
<evidence type="ECO:0000313" key="6">
    <source>
        <dbReference type="EMBL" id="RDX70756.1"/>
    </source>
</evidence>
<evidence type="ECO:0000256" key="4">
    <source>
        <dbReference type="RuleBase" id="RU369104"/>
    </source>
</evidence>
<organism evidence="6 7">
    <name type="scientific">Mucuna pruriens</name>
    <name type="common">Velvet bean</name>
    <name type="synonym">Dolichos pruriens</name>
    <dbReference type="NCBI Taxonomy" id="157652"/>
    <lineage>
        <taxon>Eukaryota</taxon>
        <taxon>Viridiplantae</taxon>
        <taxon>Streptophyta</taxon>
        <taxon>Embryophyta</taxon>
        <taxon>Tracheophyta</taxon>
        <taxon>Spermatophyta</taxon>
        <taxon>Magnoliopsida</taxon>
        <taxon>eudicotyledons</taxon>
        <taxon>Gunneridae</taxon>
        <taxon>Pentapetalae</taxon>
        <taxon>rosids</taxon>
        <taxon>fabids</taxon>
        <taxon>Fabales</taxon>
        <taxon>Fabaceae</taxon>
        <taxon>Papilionoideae</taxon>
        <taxon>50 kb inversion clade</taxon>
        <taxon>NPAAA clade</taxon>
        <taxon>indigoferoid/millettioid clade</taxon>
        <taxon>Phaseoleae</taxon>
        <taxon>Mucuna</taxon>
    </lineage>
</organism>
<evidence type="ECO:0000256" key="3">
    <source>
        <dbReference type="ARBA" id="ARBA00023242"/>
    </source>
</evidence>
<dbReference type="PANTHER" id="PTHR11514">
    <property type="entry name" value="MYC"/>
    <property type="match status" value="1"/>
</dbReference>
<evidence type="ECO:0000313" key="7">
    <source>
        <dbReference type="Proteomes" id="UP000257109"/>
    </source>
</evidence>
<dbReference type="InterPro" id="IPR025610">
    <property type="entry name" value="MYC/MYB_N"/>
</dbReference>
<feature type="non-terminal residue" evidence="6">
    <location>
        <position position="1"/>
    </location>
</feature>
<name>A0A371EXM5_MUCPR</name>
<sequence length="214" mass="24552">MGSSKPTRKAQMYSYPSIVKTDSQLLVKPAYKRKEERGMSEVNDEILHEHLKNLIEGSPIRWTYAILWRCYTSPKLSLRFREGYHRGTGTVKEVRILGSCVSAAEEVTDAESEWFFKISKGQTFAFHEDLLGHAFLSYDPVWITAADTDDSSWKRVTWGHQFGIQTFLCLPLREAGVLELASTEIIPRNLEAIEDMVDFIRPIGTPRHLAKLFR</sequence>
<comment type="subcellular location">
    <subcellularLocation>
        <location evidence="4">Nucleus</location>
    </subcellularLocation>
</comment>
<dbReference type="Pfam" id="PF14215">
    <property type="entry name" value="bHLH-MYC_N"/>
    <property type="match status" value="1"/>
</dbReference>
<dbReference type="OrthoDB" id="1926382at2759"/>
<dbReference type="GO" id="GO:0000976">
    <property type="term" value="F:transcription cis-regulatory region binding"/>
    <property type="evidence" value="ECO:0007669"/>
    <property type="project" value="TreeGrafter"/>
</dbReference>
<proteinExistence type="predicted"/>
<dbReference type="InterPro" id="IPR029016">
    <property type="entry name" value="GAF-like_dom_sf"/>
</dbReference>
<keyword evidence="1 4" id="KW-0805">Transcription regulation</keyword>
<dbReference type="AlphaFoldDB" id="A0A371EXM5"/>
<reference evidence="6" key="1">
    <citation type="submission" date="2018-05" db="EMBL/GenBank/DDBJ databases">
        <title>Draft genome of Mucuna pruriens seed.</title>
        <authorList>
            <person name="Nnadi N.E."/>
            <person name="Vos R."/>
            <person name="Hasami M.H."/>
            <person name="Devisetty U.K."/>
            <person name="Aguiy J.C."/>
        </authorList>
    </citation>
    <scope>NUCLEOTIDE SEQUENCE [LARGE SCALE GENOMIC DNA]</scope>
    <source>
        <strain evidence="6">JCA_2017</strain>
    </source>
</reference>
<comment type="caution">
    <text evidence="6">The sequence shown here is derived from an EMBL/GenBank/DDBJ whole genome shotgun (WGS) entry which is preliminary data.</text>
</comment>
<dbReference type="Gene3D" id="3.30.450.40">
    <property type="match status" value="1"/>
</dbReference>
<dbReference type="PANTHER" id="PTHR11514:SF43">
    <property type="entry name" value="TRANSCRIPTION FACTOR MYC2"/>
    <property type="match status" value="1"/>
</dbReference>
<dbReference type="EMBL" id="QJKJ01011583">
    <property type="protein sequence ID" value="RDX70756.1"/>
    <property type="molecule type" value="Genomic_DNA"/>
</dbReference>
<keyword evidence="7" id="KW-1185">Reference proteome</keyword>
<feature type="domain" description="Transcription factor MYC/MYB N-terminal" evidence="5">
    <location>
        <begin position="47"/>
        <end position="196"/>
    </location>
</feature>
<evidence type="ECO:0000256" key="2">
    <source>
        <dbReference type="ARBA" id="ARBA00023163"/>
    </source>
</evidence>